<feature type="transmembrane region" description="Helical" evidence="1">
    <location>
        <begin position="121"/>
        <end position="137"/>
    </location>
</feature>
<dbReference type="EC" id="2.7.7.65" evidence="3"/>
<dbReference type="EMBL" id="JAVCWF010000001">
    <property type="protein sequence ID" value="MDQ7938548.1"/>
    <property type="molecule type" value="Genomic_DNA"/>
</dbReference>
<keyword evidence="3" id="KW-0808">Transferase</keyword>
<proteinExistence type="predicted"/>
<dbReference type="SMART" id="SM00267">
    <property type="entry name" value="GGDEF"/>
    <property type="match status" value="1"/>
</dbReference>
<gene>
    <name evidence="3" type="ORF">RA086_13115</name>
</gene>
<dbReference type="InterPro" id="IPR043128">
    <property type="entry name" value="Rev_trsase/Diguanyl_cyclase"/>
</dbReference>
<keyword evidence="4" id="KW-1185">Reference proteome</keyword>
<protein>
    <submittedName>
        <fullName evidence="3">GGDEF domain-containing protein</fullName>
        <ecNumber evidence="3">2.7.7.65</ecNumber>
    </submittedName>
</protein>
<feature type="transmembrane region" description="Helical" evidence="1">
    <location>
        <begin position="98"/>
        <end position="115"/>
    </location>
</feature>
<evidence type="ECO:0000313" key="4">
    <source>
        <dbReference type="Proteomes" id="UP001227831"/>
    </source>
</evidence>
<accession>A0ABU1ACA4</accession>
<keyword evidence="1" id="KW-0472">Membrane</keyword>
<dbReference type="InterPro" id="IPR000160">
    <property type="entry name" value="GGDEF_dom"/>
</dbReference>
<reference evidence="3 4" key="1">
    <citation type="journal article" date="2023" name="Int. J. Syst. Evol. Microbiol.">
        <title>Lactiplantibacillus brownii sp. nov., a novel psychrotolerant species isolated from sauerkraut.</title>
        <authorList>
            <person name="Heng Y.C."/>
            <person name="Silvaraju S."/>
            <person name="Lee J.K.Y."/>
            <person name="Kittelmann S."/>
        </authorList>
    </citation>
    <scope>NUCLEOTIDE SEQUENCE [LARGE SCALE GENOMIC DNA]</scope>
    <source>
        <strain evidence="3 4">WILCCON 0030</strain>
    </source>
</reference>
<feature type="transmembrane region" description="Helical" evidence="1">
    <location>
        <begin position="6"/>
        <end position="26"/>
    </location>
</feature>
<evidence type="ECO:0000259" key="2">
    <source>
        <dbReference type="PROSITE" id="PS50887"/>
    </source>
</evidence>
<comment type="caution">
    <text evidence="3">The sequence shown here is derived from an EMBL/GenBank/DDBJ whole genome shotgun (WGS) entry which is preliminary data.</text>
</comment>
<keyword evidence="1" id="KW-1133">Transmembrane helix</keyword>
<dbReference type="InterPro" id="IPR050469">
    <property type="entry name" value="Diguanylate_Cyclase"/>
</dbReference>
<dbReference type="NCBIfam" id="TIGR00254">
    <property type="entry name" value="GGDEF"/>
    <property type="match status" value="1"/>
</dbReference>
<dbReference type="Gene3D" id="3.30.70.270">
    <property type="match status" value="1"/>
</dbReference>
<keyword evidence="3" id="KW-0548">Nucleotidyltransferase</keyword>
<sequence>MTLTHWYVPSLVTSVFFLLGMITLYWNLADRAIRYFEKRGKKFDKEGVRTMVGIIYMAAFVLLLQLIVSHQTTTWVFMNFQLFAVVFVSYFLLLGIKLWQWVVTAILFMLINGTITETLSWLYTFIFVAFFFIMKLLKRRKHYDHWDFVKYIVVAMAFSAALWVVVAFRLHLTVNIVLAELLYMFIMLVIVYFYVNLLYRDAATLAQLTYNTNFDELTHAKNFFAFRTTFGKSFENQRTEDRPFKVMLFDIDHFKSINDTYGHLAGDYVLERLALLIEKYLQSVDKELVLYRTGGEEFTILFDDYDLATARVHAEKIGELIRQAAFKYEDQAIHLSISIGLTQQHPDDEDSTTLYKRADGYLYHSKNNGRDQVTAK</sequence>
<keyword evidence="1" id="KW-0812">Transmembrane</keyword>
<dbReference type="PANTHER" id="PTHR45138:SF9">
    <property type="entry name" value="DIGUANYLATE CYCLASE DGCM-RELATED"/>
    <property type="match status" value="1"/>
</dbReference>
<feature type="transmembrane region" description="Helical" evidence="1">
    <location>
        <begin position="47"/>
        <end position="68"/>
    </location>
</feature>
<name>A0ABU1ACA4_9LACO</name>
<feature type="transmembrane region" description="Helical" evidence="1">
    <location>
        <begin position="74"/>
        <end position="93"/>
    </location>
</feature>
<dbReference type="PROSITE" id="PS50887">
    <property type="entry name" value="GGDEF"/>
    <property type="match status" value="1"/>
</dbReference>
<dbReference type="Proteomes" id="UP001227831">
    <property type="component" value="Unassembled WGS sequence"/>
</dbReference>
<dbReference type="RefSeq" id="WP_308704221.1">
    <property type="nucleotide sequence ID" value="NZ_JAVCWF010000001.1"/>
</dbReference>
<dbReference type="InterPro" id="IPR029787">
    <property type="entry name" value="Nucleotide_cyclase"/>
</dbReference>
<evidence type="ECO:0000256" key="1">
    <source>
        <dbReference type="SAM" id="Phobius"/>
    </source>
</evidence>
<dbReference type="GO" id="GO:0052621">
    <property type="term" value="F:diguanylate cyclase activity"/>
    <property type="evidence" value="ECO:0007669"/>
    <property type="project" value="UniProtKB-EC"/>
</dbReference>
<feature type="transmembrane region" description="Helical" evidence="1">
    <location>
        <begin position="176"/>
        <end position="195"/>
    </location>
</feature>
<dbReference type="PANTHER" id="PTHR45138">
    <property type="entry name" value="REGULATORY COMPONENTS OF SENSORY TRANSDUCTION SYSTEM"/>
    <property type="match status" value="1"/>
</dbReference>
<dbReference type="SUPFAM" id="SSF55073">
    <property type="entry name" value="Nucleotide cyclase"/>
    <property type="match status" value="1"/>
</dbReference>
<evidence type="ECO:0000313" key="3">
    <source>
        <dbReference type="EMBL" id="MDQ7938548.1"/>
    </source>
</evidence>
<dbReference type="Pfam" id="PF00990">
    <property type="entry name" value="GGDEF"/>
    <property type="match status" value="1"/>
</dbReference>
<feature type="domain" description="GGDEF" evidence="2">
    <location>
        <begin position="242"/>
        <end position="376"/>
    </location>
</feature>
<organism evidence="3 4">
    <name type="scientific">Lactiplantibacillus brownii</name>
    <dbReference type="NCBI Taxonomy" id="3069269"/>
    <lineage>
        <taxon>Bacteria</taxon>
        <taxon>Bacillati</taxon>
        <taxon>Bacillota</taxon>
        <taxon>Bacilli</taxon>
        <taxon>Lactobacillales</taxon>
        <taxon>Lactobacillaceae</taxon>
        <taxon>Lactiplantibacillus</taxon>
    </lineage>
</organism>
<feature type="transmembrane region" description="Helical" evidence="1">
    <location>
        <begin position="149"/>
        <end position="170"/>
    </location>
</feature>
<dbReference type="CDD" id="cd01949">
    <property type="entry name" value="GGDEF"/>
    <property type="match status" value="1"/>
</dbReference>